<dbReference type="RefSeq" id="WP_275810068.1">
    <property type="nucleotide sequence ID" value="NZ_BAAANM010000035.1"/>
</dbReference>
<organism evidence="2 3">
    <name type="scientific">Streptantibioticus ferralitis</name>
    <dbReference type="NCBI Taxonomy" id="236510"/>
    <lineage>
        <taxon>Bacteria</taxon>
        <taxon>Bacillati</taxon>
        <taxon>Actinomycetota</taxon>
        <taxon>Actinomycetes</taxon>
        <taxon>Kitasatosporales</taxon>
        <taxon>Streptomycetaceae</taxon>
        <taxon>Streptantibioticus</taxon>
    </lineage>
</organism>
<gene>
    <name evidence="2" type="ORF">P2L57_07220</name>
</gene>
<dbReference type="Proteomes" id="UP001220022">
    <property type="component" value="Unassembled WGS sequence"/>
</dbReference>
<proteinExistence type="predicted"/>
<sequence length="135" mass="14723">MASAWPCALGDDPYARERAAAKPMSAFLLIAIVFAPAARTATPRWEQPASTAAAIHTLSLLLHDRGYASIWRTGPATRDRGVHALRRLCYDEPLLGWPYTGMAVGVPPRRLPGPRARVRTLTQVEAPYAKVEACC</sequence>
<dbReference type="InterPro" id="IPR029479">
    <property type="entry name" value="Nitroreductase"/>
</dbReference>
<reference evidence="2 3" key="1">
    <citation type="submission" date="2023-03" db="EMBL/GenBank/DDBJ databases">
        <title>Draft genome sequence of type strain Streptomyces ferralitis JCM 14344.</title>
        <authorList>
            <person name="Klaysubun C."/>
            <person name="Duangmal K."/>
        </authorList>
    </citation>
    <scope>NUCLEOTIDE SEQUENCE [LARGE SCALE GENOMIC DNA]</scope>
    <source>
        <strain evidence="2 3">JCM 14344</strain>
    </source>
</reference>
<dbReference type="InterPro" id="IPR000415">
    <property type="entry name" value="Nitroreductase-like"/>
</dbReference>
<evidence type="ECO:0000259" key="1">
    <source>
        <dbReference type="Pfam" id="PF00881"/>
    </source>
</evidence>
<dbReference type="Pfam" id="PF00881">
    <property type="entry name" value="Nitroreductase"/>
    <property type="match status" value="1"/>
</dbReference>
<evidence type="ECO:0000313" key="3">
    <source>
        <dbReference type="Proteomes" id="UP001220022"/>
    </source>
</evidence>
<protein>
    <recommendedName>
        <fullName evidence="1">Nitroreductase domain-containing protein</fullName>
    </recommendedName>
</protein>
<accession>A0ABT5YVA4</accession>
<name>A0ABT5YVA4_9ACTN</name>
<dbReference type="Gene3D" id="3.40.109.10">
    <property type="entry name" value="NADH Oxidase"/>
    <property type="match status" value="1"/>
</dbReference>
<dbReference type="SUPFAM" id="SSF55469">
    <property type="entry name" value="FMN-dependent nitroreductase-like"/>
    <property type="match status" value="1"/>
</dbReference>
<evidence type="ECO:0000313" key="2">
    <source>
        <dbReference type="EMBL" id="MDF2255521.1"/>
    </source>
</evidence>
<comment type="caution">
    <text evidence="2">The sequence shown here is derived from an EMBL/GenBank/DDBJ whole genome shotgun (WGS) entry which is preliminary data.</text>
</comment>
<keyword evidence="3" id="KW-1185">Reference proteome</keyword>
<dbReference type="EMBL" id="JARHTQ010000003">
    <property type="protein sequence ID" value="MDF2255521.1"/>
    <property type="molecule type" value="Genomic_DNA"/>
</dbReference>
<feature type="domain" description="Nitroreductase" evidence="1">
    <location>
        <begin position="29"/>
        <end position="84"/>
    </location>
</feature>